<dbReference type="InterPro" id="IPR050103">
    <property type="entry name" value="Class-III_PLP-dep_AT"/>
</dbReference>
<comment type="similarity">
    <text evidence="3 8">Belongs to the class-III pyridoxal-phosphate-dependent aminotransferase family.</text>
</comment>
<evidence type="ECO:0000256" key="3">
    <source>
        <dbReference type="ARBA" id="ARBA00008954"/>
    </source>
</evidence>
<gene>
    <name evidence="10" type="ORF">N0V84_001006</name>
</gene>
<dbReference type="PANTHER" id="PTHR11986:SF18">
    <property type="entry name" value="ORNITHINE AMINOTRANSFERASE, MITOCHONDRIAL"/>
    <property type="match status" value="1"/>
</dbReference>
<dbReference type="Gene3D" id="3.40.640.10">
    <property type="entry name" value="Type I PLP-dependent aspartate aminotransferase-like (Major domain)"/>
    <property type="match status" value="1"/>
</dbReference>
<evidence type="ECO:0000256" key="7">
    <source>
        <dbReference type="ARBA" id="ARBA00022898"/>
    </source>
</evidence>
<dbReference type="OrthoDB" id="10261433at2759"/>
<keyword evidence="7 8" id="KW-0663">Pyridoxal phosphate</keyword>
<comment type="caution">
    <text evidence="10">The sequence shown here is derived from an EMBL/GenBank/DDBJ whole genome shotgun (WGS) entry which is preliminary data.</text>
</comment>
<organism evidence="10 11">
    <name type="scientific">Fusarium piperis</name>
    <dbReference type="NCBI Taxonomy" id="1435070"/>
    <lineage>
        <taxon>Eukaryota</taxon>
        <taxon>Fungi</taxon>
        <taxon>Dikarya</taxon>
        <taxon>Ascomycota</taxon>
        <taxon>Pezizomycotina</taxon>
        <taxon>Sordariomycetes</taxon>
        <taxon>Hypocreomycetidae</taxon>
        <taxon>Hypocreales</taxon>
        <taxon>Nectriaceae</taxon>
        <taxon>Fusarium</taxon>
        <taxon>Fusarium solani species complex</taxon>
    </lineage>
</organism>
<sequence>MAPSATDISPEASRSSNNDLALSKQTWHYVAVESAQDHIITDVDGKKYIDFISQFAVMNFGYSHPKIAKAAADQIHKMPLVGTAYISPLYAKFAERITTASSWKFGFDHIATMLSGSEAVESAVKIARKWAYTKKGISEGEAWILTTDQCYHGLTLATMPLATVVAKNFGQHVPNVGPYAPTSGKLIHYGDVQVLEETFKEDGHKIAAFLVEPVQGWAGTRFPPKGYLKAVQDLCNKHKILFICDEIQSGYGRTGKDLAYQHEEGVHPDLVTLGKAVTGGFYPMSVIMGKKHVMDILGKNEVLSTFGASPVACAAAIASLEVLEEEKISERSQRLGELLTKKVKELSPPHVKELRGGALFQSLVLDESVPGVTARRVAALAALRGVLVGIGAGRLRFSPPLTITEEDLVKAIEIVVQALKDVTTLGDFPGSDFIN</sequence>
<evidence type="ECO:0000256" key="8">
    <source>
        <dbReference type="RuleBase" id="RU003560"/>
    </source>
</evidence>
<evidence type="ECO:0000313" key="11">
    <source>
        <dbReference type="Proteomes" id="UP001140502"/>
    </source>
</evidence>
<dbReference type="EC" id="2.6.1.13" evidence="4 9"/>
<name>A0A9W9BUN5_9HYPO</name>
<reference evidence="10" key="1">
    <citation type="submission" date="2022-10" db="EMBL/GenBank/DDBJ databases">
        <title>Tapping the CABI collections for fungal endophytes: first genome assemblies for Collariella, Neodidymelliopsis, Ascochyta clinopodiicola, Didymella pomorum, Didymosphaeria variabile, Neocosmospora piperis and Neocucurbitaria cava.</title>
        <authorList>
            <person name="Hill R."/>
        </authorList>
    </citation>
    <scope>NUCLEOTIDE SEQUENCE</scope>
    <source>
        <strain evidence="10">IMI 366586</strain>
    </source>
</reference>
<dbReference type="Proteomes" id="UP001140502">
    <property type="component" value="Unassembled WGS sequence"/>
</dbReference>
<evidence type="ECO:0000256" key="5">
    <source>
        <dbReference type="ARBA" id="ARBA00022576"/>
    </source>
</evidence>
<proteinExistence type="inferred from homology"/>
<comment type="cofactor">
    <cofactor evidence="1 9">
        <name>pyridoxal 5'-phosphate</name>
        <dbReference type="ChEBI" id="CHEBI:597326"/>
    </cofactor>
</comment>
<dbReference type="GO" id="GO:0042802">
    <property type="term" value="F:identical protein binding"/>
    <property type="evidence" value="ECO:0007669"/>
    <property type="project" value="TreeGrafter"/>
</dbReference>
<dbReference type="InterPro" id="IPR015421">
    <property type="entry name" value="PyrdxlP-dep_Trfase_major"/>
</dbReference>
<dbReference type="SUPFAM" id="SSF53383">
    <property type="entry name" value="PLP-dependent transferases"/>
    <property type="match status" value="1"/>
</dbReference>
<dbReference type="FunFam" id="3.40.640.10:FF:000011">
    <property type="entry name" value="Ornithine aminotransferase"/>
    <property type="match status" value="1"/>
</dbReference>
<dbReference type="InterPro" id="IPR049704">
    <property type="entry name" value="Aminotrans_3_PPA_site"/>
</dbReference>
<keyword evidence="11" id="KW-1185">Reference proteome</keyword>
<protein>
    <recommendedName>
        <fullName evidence="4 9">Ornithine aminotransferase</fullName>
        <ecNumber evidence="4 9">2.6.1.13</ecNumber>
    </recommendedName>
</protein>
<comment type="pathway">
    <text evidence="2 9">Amino-acid biosynthesis; L-proline biosynthesis; L-glutamate 5-semialdehyde from L-ornithine: step 1/1.</text>
</comment>
<dbReference type="InterPro" id="IPR005814">
    <property type="entry name" value="Aminotrans_3"/>
</dbReference>
<dbReference type="GO" id="GO:0030170">
    <property type="term" value="F:pyridoxal phosphate binding"/>
    <property type="evidence" value="ECO:0007669"/>
    <property type="project" value="InterPro"/>
</dbReference>
<dbReference type="Gene3D" id="3.90.1150.10">
    <property type="entry name" value="Aspartate Aminotransferase, domain 1"/>
    <property type="match status" value="1"/>
</dbReference>
<dbReference type="PIRSF" id="PIRSF000521">
    <property type="entry name" value="Transaminase_4ab_Lys_Orn"/>
    <property type="match status" value="1"/>
</dbReference>
<dbReference type="GO" id="GO:0004587">
    <property type="term" value="F:ornithine aminotransferase activity"/>
    <property type="evidence" value="ECO:0007669"/>
    <property type="project" value="UniProtKB-EC"/>
</dbReference>
<keyword evidence="6 9" id="KW-0808">Transferase</keyword>
<evidence type="ECO:0000256" key="2">
    <source>
        <dbReference type="ARBA" id="ARBA00004998"/>
    </source>
</evidence>
<dbReference type="EMBL" id="JAPEUR010000010">
    <property type="protein sequence ID" value="KAJ4328490.1"/>
    <property type="molecule type" value="Genomic_DNA"/>
</dbReference>
<dbReference type="InterPro" id="IPR015424">
    <property type="entry name" value="PyrdxlP-dep_Trfase"/>
</dbReference>
<evidence type="ECO:0000256" key="4">
    <source>
        <dbReference type="ARBA" id="ARBA00012924"/>
    </source>
</evidence>
<dbReference type="AlphaFoldDB" id="A0A9W9BUN5"/>
<comment type="catalytic activity">
    <reaction evidence="9">
        <text>a 2-oxocarboxylate + L-ornithine = L-glutamate 5-semialdehyde + an L-alpha-amino acid</text>
        <dbReference type="Rhea" id="RHEA:13877"/>
        <dbReference type="ChEBI" id="CHEBI:35179"/>
        <dbReference type="ChEBI" id="CHEBI:46911"/>
        <dbReference type="ChEBI" id="CHEBI:58066"/>
        <dbReference type="ChEBI" id="CHEBI:59869"/>
        <dbReference type="EC" id="2.6.1.13"/>
    </reaction>
</comment>
<dbReference type="PANTHER" id="PTHR11986">
    <property type="entry name" value="AMINOTRANSFERASE CLASS III"/>
    <property type="match status" value="1"/>
</dbReference>
<evidence type="ECO:0000313" key="10">
    <source>
        <dbReference type="EMBL" id="KAJ4328490.1"/>
    </source>
</evidence>
<dbReference type="PROSITE" id="PS00600">
    <property type="entry name" value="AA_TRANSFER_CLASS_3"/>
    <property type="match status" value="1"/>
</dbReference>
<evidence type="ECO:0000256" key="6">
    <source>
        <dbReference type="ARBA" id="ARBA00022679"/>
    </source>
</evidence>
<dbReference type="Pfam" id="PF00202">
    <property type="entry name" value="Aminotran_3"/>
    <property type="match status" value="1"/>
</dbReference>
<dbReference type="InterPro" id="IPR015422">
    <property type="entry name" value="PyrdxlP-dep_Trfase_small"/>
</dbReference>
<dbReference type="CDD" id="cd00610">
    <property type="entry name" value="OAT_like"/>
    <property type="match status" value="1"/>
</dbReference>
<evidence type="ECO:0000256" key="9">
    <source>
        <dbReference type="RuleBase" id="RU365036"/>
    </source>
</evidence>
<evidence type="ECO:0000256" key="1">
    <source>
        <dbReference type="ARBA" id="ARBA00001933"/>
    </source>
</evidence>
<accession>A0A9W9BUN5</accession>
<keyword evidence="5 9" id="KW-0032">Aminotransferase</keyword>